<name>D5ZQC4_STRV1</name>
<dbReference type="EMBL" id="DS999641">
    <property type="protein sequence ID" value="EFE72366.2"/>
    <property type="molecule type" value="Genomic_DNA"/>
</dbReference>
<reference evidence="2" key="1">
    <citation type="submission" date="2008-12" db="EMBL/GenBank/DDBJ databases">
        <title>Annotation of Streptomyces ghanaensis ATCC 14672.</title>
        <authorList>
            <consortium name="The Broad Institute Genome Sequencing Platform"/>
            <consortium name="Broad Institute Microbial Sequencing Center"/>
            <person name="Fischbach M."/>
            <person name="Ward D."/>
            <person name="Young S."/>
            <person name="Kodira C.D."/>
            <person name="Zeng Q."/>
            <person name="Koehrsen M."/>
            <person name="Godfrey P."/>
            <person name="Alvarado L."/>
            <person name="Berlin A.M."/>
            <person name="Borenstein D."/>
            <person name="Chen Z."/>
            <person name="Engels R."/>
            <person name="Freedman E."/>
            <person name="Gellesch M."/>
            <person name="Goldberg J."/>
            <person name="Griggs A."/>
            <person name="Gujja S."/>
            <person name="Heiman D.I."/>
            <person name="Hepburn T.A."/>
            <person name="Howarth C."/>
            <person name="Jen D."/>
            <person name="Larson L."/>
            <person name="Lewis B."/>
            <person name="Mehta T."/>
            <person name="Park D."/>
            <person name="Pearson M."/>
            <person name="Roberts A."/>
            <person name="Saif S."/>
            <person name="Shea T.D."/>
            <person name="Shenoy N."/>
            <person name="Sisk P."/>
            <person name="Stolte C."/>
            <person name="Sykes S.N."/>
            <person name="Walk T."/>
            <person name="White J."/>
            <person name="Yandava C."/>
            <person name="Straight P."/>
            <person name="Clardy J."/>
            <person name="Hung D."/>
            <person name="Kolter R."/>
            <person name="Mekalanos J."/>
            <person name="Walker S."/>
            <person name="Walsh C.T."/>
            <person name="Wieland B.L.C."/>
            <person name="Ilzarbe M."/>
            <person name="Galagan J."/>
            <person name="Nusbaum C."/>
            <person name="Birren B."/>
        </authorList>
    </citation>
    <scope>NUCLEOTIDE SEQUENCE [LARGE SCALE GENOMIC DNA]</scope>
    <source>
        <strain evidence="2">ATCC 14672 / DSM 40746 / JCM 4963 / KCTC 9882 / NRRL B-12104 / FH 1290</strain>
    </source>
</reference>
<dbReference type="AlphaFoldDB" id="D5ZQC4"/>
<sequence length="122" mass="13334">MEAECGSLLLPRQRPHRDHIAVEGDVPPREEAAHPAQIAYAEVTASLDHAGVPDVRDNLRSAWPPVLRYLFVNAKRVDGLRHLMSLTSLSSRRLGARSCCSAAKLAIRSSKSQAVSMVVARL</sequence>
<accession>D5ZQC4</accession>
<proteinExistence type="predicted"/>
<dbReference type="Proteomes" id="UP000003824">
    <property type="component" value="Unassembled WGS sequence"/>
</dbReference>
<organism evidence="1 2">
    <name type="scientific">Streptomyces viridosporus (strain ATCC 14672 / DSM 40746 / JCM 4963 / KCTC 9882 / NRRL B-12104 / FH 1290)</name>
    <name type="common">Streptomyces ghanaensis</name>
    <dbReference type="NCBI Taxonomy" id="566461"/>
    <lineage>
        <taxon>Bacteria</taxon>
        <taxon>Bacillati</taxon>
        <taxon>Actinomycetota</taxon>
        <taxon>Actinomycetes</taxon>
        <taxon>Kitasatosporales</taxon>
        <taxon>Streptomycetaceae</taxon>
        <taxon>Streptomyces</taxon>
    </lineage>
</organism>
<protein>
    <submittedName>
        <fullName evidence="1">Predicted protein</fullName>
    </submittedName>
</protein>
<evidence type="ECO:0000313" key="1">
    <source>
        <dbReference type="EMBL" id="EFE72366.2"/>
    </source>
</evidence>
<gene>
    <name evidence="1" type="ORF">SSFG_07601</name>
</gene>
<evidence type="ECO:0000313" key="2">
    <source>
        <dbReference type="Proteomes" id="UP000003824"/>
    </source>
</evidence>